<dbReference type="InterPro" id="IPR002562">
    <property type="entry name" value="3'-5'_exonuclease_dom"/>
</dbReference>
<dbReference type="Gene3D" id="3.30.420.10">
    <property type="entry name" value="Ribonuclease H-like superfamily/Ribonuclease H"/>
    <property type="match status" value="1"/>
</dbReference>
<gene>
    <name evidence="3" type="ORF">INT43_006426</name>
</gene>
<dbReference type="SMART" id="SM00474">
    <property type="entry name" value="35EXOc"/>
    <property type="match status" value="1"/>
</dbReference>
<sequence length="888" mass="99093">MNTEAEPVEEEWVINNVNSSFKKPPKLSNAATRLVRAALPGRQQPASFGPAFNTAGPINVMANAPNESIATGSQEDNMQFPATLTPTDNRNSIKPVDSTPNRRRPRQRRYNDAKYNQAQGESEYTDGSCSPFSSKQALSSGPEQLGSYSVEDAVATPSPIGRNSVRSDSFGSASERTQGATQKPAVARPSPEKVSEKIKNGFVDGLPRQVVLCLLTALSEDKAKLSKAEKSAAYENCWQALRTGLSDCSDPVGFIIESILFLTGSDDKPNDPGHLKLERTIRTVVRILCESLESYIASLSKTKGVKLAARNDPTLLELVLKSSASKEEDLIDLNEITNDNIQAEDPEIITMADLQPFPFGNWKEKIIGLDDQRHLLDNLAISQHPVIVYLCMKPFRLSELLAAGQAEETLGIQLVESLMESNCMLEAIMCATTLKTVDKLDFEDVVTRIVLSGDTACIIRFAAVDEEMPRKLLNFFNSQLRFAYDGKFKIIPVERLEISSNLDNSPMRKLNERKVQKDLANFALRIMDSYGIDPKEYYFVFLTNSYVSLRWLISQRACQQVEENDYSIEATSNYNGLIYVLCHDVALKRLAVKEFIDMQDPYAAPYFAESFDQMAFYNEYISTPMSQRLISAIAGEQNSRSRVYLPRRKKKPATGKEHYKLPENVQLVIIDNSSGLTAMRSLLKRSQLCGLDTEWIPHLAKHAFMRTSLMQIASELGVVFLLDLVKLCGYNDGRVGFDGVTGAEPEDNIQQETFSFLKDLFTDQRITKLAYDFRGDIDMLSKTFPGISDVTLESFVDLANVNSCIPDQSETTFPLAGGGLTGVVETFLNRSLNKKQQISNWEQRPLSFEQAVYAAGDAYSLIEVFYTLYNMNHPILWDDKLGNGPSHL</sequence>
<evidence type="ECO:0000259" key="2">
    <source>
        <dbReference type="SMART" id="SM00474"/>
    </source>
</evidence>
<dbReference type="PANTHER" id="PTHR47765:SF2">
    <property type="entry name" value="EXONUCLEASE MUT-7 HOMOLOG"/>
    <property type="match status" value="1"/>
</dbReference>
<dbReference type="Proteomes" id="UP000654370">
    <property type="component" value="Unassembled WGS sequence"/>
</dbReference>
<evidence type="ECO:0000313" key="3">
    <source>
        <dbReference type="EMBL" id="KAG2183420.1"/>
    </source>
</evidence>
<feature type="domain" description="3'-5' exonuclease" evidence="2">
    <location>
        <begin position="667"/>
        <end position="873"/>
    </location>
</feature>
<evidence type="ECO:0000313" key="4">
    <source>
        <dbReference type="Proteomes" id="UP000654370"/>
    </source>
</evidence>
<accession>A0A8H7Q160</accession>
<feature type="compositionally biased region" description="Polar residues" evidence="1">
    <location>
        <begin position="114"/>
        <end position="142"/>
    </location>
</feature>
<dbReference type="GO" id="GO:0006139">
    <property type="term" value="P:nucleobase-containing compound metabolic process"/>
    <property type="evidence" value="ECO:0007669"/>
    <property type="project" value="InterPro"/>
</dbReference>
<protein>
    <recommendedName>
        <fullName evidence="2">3'-5' exonuclease domain-containing protein</fullName>
    </recommendedName>
</protein>
<keyword evidence="4" id="KW-1185">Reference proteome</keyword>
<proteinExistence type="predicted"/>
<dbReference type="EMBL" id="JAEPQZ010000003">
    <property type="protein sequence ID" value="KAG2183420.1"/>
    <property type="molecule type" value="Genomic_DNA"/>
</dbReference>
<dbReference type="SUPFAM" id="SSF53098">
    <property type="entry name" value="Ribonuclease H-like"/>
    <property type="match status" value="1"/>
</dbReference>
<organism evidence="3 4">
    <name type="scientific">Mortierella isabellina</name>
    <name type="common">Filamentous fungus</name>
    <name type="synonym">Umbelopsis isabellina</name>
    <dbReference type="NCBI Taxonomy" id="91625"/>
    <lineage>
        <taxon>Eukaryota</taxon>
        <taxon>Fungi</taxon>
        <taxon>Fungi incertae sedis</taxon>
        <taxon>Mucoromycota</taxon>
        <taxon>Mucoromycotina</taxon>
        <taxon>Umbelopsidomycetes</taxon>
        <taxon>Umbelopsidales</taxon>
        <taxon>Umbelopsidaceae</taxon>
        <taxon>Umbelopsis</taxon>
    </lineage>
</organism>
<evidence type="ECO:0000256" key="1">
    <source>
        <dbReference type="SAM" id="MobiDB-lite"/>
    </source>
</evidence>
<dbReference type="InterPro" id="IPR012337">
    <property type="entry name" value="RNaseH-like_sf"/>
</dbReference>
<dbReference type="GO" id="GO:0003676">
    <property type="term" value="F:nucleic acid binding"/>
    <property type="evidence" value="ECO:0007669"/>
    <property type="project" value="InterPro"/>
</dbReference>
<feature type="region of interest" description="Disordered" evidence="1">
    <location>
        <begin position="63"/>
        <end position="193"/>
    </location>
</feature>
<comment type="caution">
    <text evidence="3">The sequence shown here is derived from an EMBL/GenBank/DDBJ whole genome shotgun (WGS) entry which is preliminary data.</text>
</comment>
<dbReference type="PANTHER" id="PTHR47765">
    <property type="entry name" value="3'-5' EXONUCLEASE DOMAIN-CONTAINING PROTEIN"/>
    <property type="match status" value="1"/>
</dbReference>
<name>A0A8H7Q160_MORIS</name>
<reference evidence="3" key="1">
    <citation type="submission" date="2020-12" db="EMBL/GenBank/DDBJ databases">
        <title>Metabolic potential, ecology and presence of endohyphal bacteria is reflected in genomic diversity of Mucoromycotina.</title>
        <authorList>
            <person name="Muszewska A."/>
            <person name="Okrasinska A."/>
            <person name="Steczkiewicz K."/>
            <person name="Drgas O."/>
            <person name="Orlowska M."/>
            <person name="Perlinska-Lenart U."/>
            <person name="Aleksandrzak-Piekarczyk T."/>
            <person name="Szatraj K."/>
            <person name="Zielenkiewicz U."/>
            <person name="Pilsyk S."/>
            <person name="Malc E."/>
            <person name="Mieczkowski P."/>
            <person name="Kruszewska J.S."/>
            <person name="Biernat P."/>
            <person name="Pawlowska J."/>
        </authorList>
    </citation>
    <scope>NUCLEOTIDE SEQUENCE</scope>
    <source>
        <strain evidence="3">WA0000067209</strain>
    </source>
</reference>
<dbReference type="GO" id="GO:0008408">
    <property type="term" value="F:3'-5' exonuclease activity"/>
    <property type="evidence" value="ECO:0007669"/>
    <property type="project" value="InterPro"/>
</dbReference>
<dbReference type="AlphaFoldDB" id="A0A8H7Q160"/>
<feature type="compositionally biased region" description="Polar residues" evidence="1">
    <location>
        <begin position="65"/>
        <end position="92"/>
    </location>
</feature>
<dbReference type="Pfam" id="PF01612">
    <property type="entry name" value="DNA_pol_A_exo1"/>
    <property type="match status" value="1"/>
</dbReference>
<feature type="compositionally biased region" description="Polar residues" evidence="1">
    <location>
        <begin position="164"/>
        <end position="181"/>
    </location>
</feature>
<dbReference type="InterPro" id="IPR036397">
    <property type="entry name" value="RNaseH_sf"/>
</dbReference>
<dbReference type="OrthoDB" id="5376140at2759"/>
<dbReference type="InterPro" id="IPR052408">
    <property type="entry name" value="Exonuclease_MUT-7-like"/>
</dbReference>